<dbReference type="OrthoDB" id="2019491at2759"/>
<dbReference type="GO" id="GO:0005739">
    <property type="term" value="C:mitochondrion"/>
    <property type="evidence" value="ECO:0007669"/>
    <property type="project" value="TreeGrafter"/>
</dbReference>
<dbReference type="InterPro" id="IPR005139">
    <property type="entry name" value="PCRF"/>
</dbReference>
<name>A0A8M1KK08_CLUHA</name>
<evidence type="ECO:0000259" key="3">
    <source>
        <dbReference type="PROSITE" id="PS00745"/>
    </source>
</evidence>
<evidence type="ECO:0000313" key="4">
    <source>
        <dbReference type="Proteomes" id="UP000515152"/>
    </source>
</evidence>
<gene>
    <name evidence="5" type="primary">mtrf1l</name>
</gene>
<dbReference type="CTD" id="54516"/>
<evidence type="ECO:0000256" key="2">
    <source>
        <dbReference type="ARBA" id="ARBA00022917"/>
    </source>
</evidence>
<dbReference type="Pfam" id="PF03462">
    <property type="entry name" value="PCRF"/>
    <property type="match status" value="1"/>
</dbReference>
<dbReference type="SMART" id="SM00937">
    <property type="entry name" value="PCRF"/>
    <property type="match status" value="1"/>
</dbReference>
<dbReference type="PANTHER" id="PTHR43804">
    <property type="entry name" value="LD18447P"/>
    <property type="match status" value="1"/>
</dbReference>
<dbReference type="Pfam" id="PF00472">
    <property type="entry name" value="RF-1"/>
    <property type="match status" value="1"/>
</dbReference>
<sequence>MNRTRSIMQLYGKCWFSRIPTRCFLSWVSDAYHVPRVQRLYHRNIYTRHHISRHETHSMFGHMLKLRGFHGSQSVLLSKILSVEEMFSKPSLQEYLNKVEDEYDASLNSVNTMEGQSHGEEELSQKRIRVSVLRPLVQHIGDLRLKQKELEETEELLKDPDLCELAEMEREACQTVIQDLKQTILSLIIPAEESDMSDLVLEVTAGIGGQEAMLFTAEMFDMYQSFAAFQGWGFEVLEYTPSEIGGLRQGSASICGHLTYKKMKFEAGVHRVQRVPKTEKQGRMHTSTTTVAILPQPTEITFTIQSKDLRIETKRASGAGGQHVNTTDSAVRIVHIPTGVVSECQQERSQIKNKETAMKWLRAKLYSMKLEEETSKRYQTRKLQIGSKGRSEKIRTYNFSQDRVTDHRIGKTVHDVRGFILGEDLLEEMSVSLQQFSEQETLLDILGDNDS</sequence>
<keyword evidence="2" id="KW-0648">Protein biosynthesis</keyword>
<dbReference type="FunFam" id="3.30.70.1660:FF:000011">
    <property type="entry name" value="Peptide chain release factor 1-like, mitochondrial"/>
    <property type="match status" value="1"/>
</dbReference>
<organism evidence="4 5">
    <name type="scientific">Clupea harengus</name>
    <name type="common">Atlantic herring</name>
    <dbReference type="NCBI Taxonomy" id="7950"/>
    <lineage>
        <taxon>Eukaryota</taxon>
        <taxon>Metazoa</taxon>
        <taxon>Chordata</taxon>
        <taxon>Craniata</taxon>
        <taxon>Vertebrata</taxon>
        <taxon>Euteleostomi</taxon>
        <taxon>Actinopterygii</taxon>
        <taxon>Neopterygii</taxon>
        <taxon>Teleostei</taxon>
        <taxon>Clupei</taxon>
        <taxon>Clupeiformes</taxon>
        <taxon>Clupeoidei</taxon>
        <taxon>Clupeidae</taxon>
        <taxon>Clupea</taxon>
    </lineage>
</organism>
<dbReference type="GeneID" id="122132006"/>
<comment type="similarity">
    <text evidence="1">Belongs to the prokaryotic/mitochondrial release factor family.</text>
</comment>
<dbReference type="AlphaFoldDB" id="A0A8M1KK08"/>
<dbReference type="RefSeq" id="XP_042562688.1">
    <property type="nucleotide sequence ID" value="XM_042706754.1"/>
</dbReference>
<evidence type="ECO:0000256" key="1">
    <source>
        <dbReference type="ARBA" id="ARBA00010835"/>
    </source>
</evidence>
<protein>
    <submittedName>
        <fullName evidence="5">Peptide chain release factor 1-like, mitochondrial</fullName>
    </submittedName>
</protein>
<reference evidence="5" key="1">
    <citation type="submission" date="2025-08" db="UniProtKB">
        <authorList>
            <consortium name="RefSeq"/>
        </authorList>
    </citation>
    <scope>IDENTIFICATION</scope>
</reference>
<feature type="domain" description="Prokaryotic-type class I peptide chain release factors" evidence="3">
    <location>
        <begin position="315"/>
        <end position="331"/>
    </location>
</feature>
<dbReference type="KEGG" id="char:122132006"/>
<evidence type="ECO:0000313" key="5">
    <source>
        <dbReference type="RefSeq" id="XP_042562688.1"/>
    </source>
</evidence>
<dbReference type="PANTHER" id="PTHR43804:SF3">
    <property type="entry name" value="PEPTIDE CHAIN RELEASE FACTOR 1-LIKE, MITOCHONDRIAL"/>
    <property type="match status" value="1"/>
</dbReference>
<proteinExistence type="inferred from homology"/>
<dbReference type="PROSITE" id="PS00745">
    <property type="entry name" value="RF_PROK_I"/>
    <property type="match status" value="1"/>
</dbReference>
<dbReference type="InterPro" id="IPR000352">
    <property type="entry name" value="Pep_chain_release_fac_I"/>
</dbReference>
<dbReference type="Proteomes" id="UP000515152">
    <property type="component" value="Unplaced"/>
</dbReference>
<accession>A0A8M1KK08</accession>
<dbReference type="InterPro" id="IPR050057">
    <property type="entry name" value="Prokaryotic/Mito_RF"/>
</dbReference>
<keyword evidence="4" id="KW-1185">Reference proteome</keyword>
<dbReference type="FunFam" id="3.30.160.20:FF:000004">
    <property type="entry name" value="Peptide chain release factor 1"/>
    <property type="match status" value="1"/>
</dbReference>
<dbReference type="GO" id="GO:0070126">
    <property type="term" value="P:mitochondrial translational termination"/>
    <property type="evidence" value="ECO:0007669"/>
    <property type="project" value="TreeGrafter"/>
</dbReference>
<dbReference type="GO" id="GO:0003747">
    <property type="term" value="F:translation release factor activity"/>
    <property type="evidence" value="ECO:0007669"/>
    <property type="project" value="InterPro"/>
</dbReference>